<feature type="chain" id="PRO_5031204546" description="SLH domain-containing protein" evidence="2">
    <location>
        <begin position="27"/>
        <end position="694"/>
    </location>
</feature>
<dbReference type="InterPro" id="IPR001119">
    <property type="entry name" value="SLH_dom"/>
</dbReference>
<dbReference type="EMBL" id="JACHXW010000013">
    <property type="protein sequence ID" value="MBB3154049.1"/>
    <property type="molecule type" value="Genomic_DNA"/>
</dbReference>
<dbReference type="AlphaFoldDB" id="A0A7W5CBB9"/>
<dbReference type="InterPro" id="IPR041248">
    <property type="entry name" value="YDG"/>
</dbReference>
<gene>
    <name evidence="4" type="ORF">FHS16_004125</name>
</gene>
<dbReference type="PROSITE" id="PS51272">
    <property type="entry name" value="SLH"/>
    <property type="match status" value="3"/>
</dbReference>
<comment type="caution">
    <text evidence="4">The sequence shown here is derived from an EMBL/GenBank/DDBJ whole genome shotgun (WGS) entry which is preliminary data.</text>
</comment>
<dbReference type="Pfam" id="PF18657">
    <property type="entry name" value="YDG"/>
    <property type="match status" value="3"/>
</dbReference>
<keyword evidence="5" id="KW-1185">Reference proteome</keyword>
<dbReference type="Pfam" id="PF00395">
    <property type="entry name" value="SLH"/>
    <property type="match status" value="3"/>
</dbReference>
<dbReference type="InterPro" id="IPR051465">
    <property type="entry name" value="Cell_Envelope_Struct_Comp"/>
</dbReference>
<feature type="region of interest" description="Disordered" evidence="1">
    <location>
        <begin position="208"/>
        <end position="245"/>
    </location>
</feature>
<feature type="signal peptide" evidence="2">
    <location>
        <begin position="1"/>
        <end position="26"/>
    </location>
</feature>
<reference evidence="4 5" key="1">
    <citation type="submission" date="2020-08" db="EMBL/GenBank/DDBJ databases">
        <title>Genomic Encyclopedia of Type Strains, Phase III (KMG-III): the genomes of soil and plant-associated and newly described type strains.</title>
        <authorList>
            <person name="Whitman W."/>
        </authorList>
    </citation>
    <scope>NUCLEOTIDE SEQUENCE [LARGE SCALE GENOMIC DNA]</scope>
    <source>
        <strain evidence="4 5">CECT 8234</strain>
    </source>
</reference>
<name>A0A7W5CBB9_9BACL</name>
<dbReference type="RefSeq" id="WP_183566763.1">
    <property type="nucleotide sequence ID" value="NZ_CBCSLB010000013.1"/>
</dbReference>
<evidence type="ECO:0000256" key="1">
    <source>
        <dbReference type="SAM" id="MobiDB-lite"/>
    </source>
</evidence>
<feature type="domain" description="SLH" evidence="3">
    <location>
        <begin position="27"/>
        <end position="85"/>
    </location>
</feature>
<feature type="compositionally biased region" description="Pro residues" evidence="1">
    <location>
        <begin position="220"/>
        <end position="233"/>
    </location>
</feature>
<feature type="domain" description="SLH" evidence="3">
    <location>
        <begin position="148"/>
        <end position="212"/>
    </location>
</feature>
<sequence length="694" mass="72284">MNYTKKLVSTLLITAMLLPSVPAAFGAAEASKTDIHGIWAESQVSEWIDKGYVKGYEDGSFKPSNTITRAEFITLINRSYGFTETATVSFSDVSSSNWIYAEVSKAIKAGYIKGYANGTFGANNPISRQEAAVIVDRLLNLSETGNAGTTFTDSSSIAWWAKAAVEAGAANGILKGYANDTNFKPNQPLTRAEAVVVLYRSVTVKETLENTPDNGATTPTPAPTTIPSTPAPTMPSTGGSDTTAPTLSGVTIGQILYGDDINGKSNEKGHLFLVPATTAATLTALNQAVDAFVGRKQSVEAAASATITTAGLQAGSYVVYAVDSSNNISIASNEIVMNKKQLTTADPATLASVKMYDGTTSASVTANLLIGVVGDDAVTVNAVATYNDAAIGTGKTITVVYTLSGADAGNYIEPVSYSVNTGVISKAPLSIEEPVLSLVESLERNSVIEVSAGELLGVVAGEDVTVSVEALYLTDDDLVNARPLTIVYTLSGADSGNYIAPTDNTNYLAYVQFHQDMGIIIDLITNFKVYDGTKESVVLAGSRVGSCEGEGICPGDDATVFGAGTYNDKNVGVNKEITVSYVIRGADFNNYLAPEPITVNTGAIIAKQLTIAPPVLPTKVYDGTATAVLTPGTLIGVVEGDDVTVHAAATYNNAEIGTNKQVKIVYTLSGDDAGNYIVPASITVNTGRIVDGPQ</sequence>
<protein>
    <recommendedName>
        <fullName evidence="3">SLH domain-containing protein</fullName>
    </recommendedName>
</protein>
<evidence type="ECO:0000313" key="4">
    <source>
        <dbReference type="EMBL" id="MBB3154049.1"/>
    </source>
</evidence>
<dbReference type="PANTHER" id="PTHR43308">
    <property type="entry name" value="OUTER MEMBRANE PROTEIN ALPHA-RELATED"/>
    <property type="match status" value="1"/>
</dbReference>
<evidence type="ECO:0000313" key="5">
    <source>
        <dbReference type="Proteomes" id="UP000518605"/>
    </source>
</evidence>
<accession>A0A7W5CBB9</accession>
<dbReference type="Proteomes" id="UP000518605">
    <property type="component" value="Unassembled WGS sequence"/>
</dbReference>
<proteinExistence type="predicted"/>
<evidence type="ECO:0000259" key="3">
    <source>
        <dbReference type="PROSITE" id="PS51272"/>
    </source>
</evidence>
<feature type="domain" description="SLH" evidence="3">
    <location>
        <begin position="86"/>
        <end position="147"/>
    </location>
</feature>
<keyword evidence="2" id="KW-0732">Signal</keyword>
<evidence type="ECO:0000256" key="2">
    <source>
        <dbReference type="SAM" id="SignalP"/>
    </source>
</evidence>
<organism evidence="4 5">
    <name type="scientific">Paenibacillus endophyticus</name>
    <dbReference type="NCBI Taxonomy" id="1294268"/>
    <lineage>
        <taxon>Bacteria</taxon>
        <taxon>Bacillati</taxon>
        <taxon>Bacillota</taxon>
        <taxon>Bacilli</taxon>
        <taxon>Bacillales</taxon>
        <taxon>Paenibacillaceae</taxon>
        <taxon>Paenibacillus</taxon>
    </lineage>
</organism>